<dbReference type="EMBL" id="JADNRY010000194">
    <property type="protein sequence ID" value="KAF9061667.1"/>
    <property type="molecule type" value="Genomic_DNA"/>
</dbReference>
<gene>
    <name evidence="1" type="ORF">BDP27DRAFT_1369473</name>
</gene>
<protein>
    <submittedName>
        <fullName evidence="1">Uncharacterized protein</fullName>
    </submittedName>
</protein>
<dbReference type="AlphaFoldDB" id="A0A9P5U0R0"/>
<keyword evidence="2" id="KW-1185">Reference proteome</keyword>
<reference evidence="1" key="1">
    <citation type="submission" date="2020-11" db="EMBL/GenBank/DDBJ databases">
        <authorList>
            <consortium name="DOE Joint Genome Institute"/>
            <person name="Ahrendt S."/>
            <person name="Riley R."/>
            <person name="Andreopoulos W."/>
            <person name="Labutti K."/>
            <person name="Pangilinan J."/>
            <person name="Ruiz-Duenas F.J."/>
            <person name="Barrasa J.M."/>
            <person name="Sanchez-Garcia M."/>
            <person name="Camarero S."/>
            <person name="Miyauchi S."/>
            <person name="Serrano A."/>
            <person name="Linde D."/>
            <person name="Babiker R."/>
            <person name="Drula E."/>
            <person name="Ayuso-Fernandez I."/>
            <person name="Pacheco R."/>
            <person name="Padilla G."/>
            <person name="Ferreira P."/>
            <person name="Barriuso J."/>
            <person name="Kellner H."/>
            <person name="Castanera R."/>
            <person name="Alfaro M."/>
            <person name="Ramirez L."/>
            <person name="Pisabarro A.G."/>
            <person name="Kuo A."/>
            <person name="Tritt A."/>
            <person name="Lipzen A."/>
            <person name="He G."/>
            <person name="Yan M."/>
            <person name="Ng V."/>
            <person name="Cullen D."/>
            <person name="Martin F."/>
            <person name="Rosso M.-N."/>
            <person name="Henrissat B."/>
            <person name="Hibbett D."/>
            <person name="Martinez A.T."/>
            <person name="Grigoriev I.V."/>
        </authorList>
    </citation>
    <scope>NUCLEOTIDE SEQUENCE</scope>
    <source>
        <strain evidence="1">AH 40177</strain>
    </source>
</reference>
<proteinExistence type="predicted"/>
<accession>A0A9P5U0R0</accession>
<evidence type="ECO:0000313" key="2">
    <source>
        <dbReference type="Proteomes" id="UP000772434"/>
    </source>
</evidence>
<evidence type="ECO:0000313" key="1">
    <source>
        <dbReference type="EMBL" id="KAF9061667.1"/>
    </source>
</evidence>
<sequence length="163" mass="18569">MDELWGLSVWYPYPPSVKIVEDISKLFNSSSIIAVQISFTSSIASCTLFLNDREAQEEGENRHDPVGNSRDFLKFVPTVREVSSIRSPGPVFPFVPFPWNSVSVYLLTHYTLVISRHLRICTIENSDSVNSLNHSVFVMNGHDIYNGDGEYHKGITENIRIRY</sequence>
<comment type="caution">
    <text evidence="1">The sequence shown here is derived from an EMBL/GenBank/DDBJ whole genome shotgun (WGS) entry which is preliminary data.</text>
</comment>
<dbReference type="Proteomes" id="UP000772434">
    <property type="component" value="Unassembled WGS sequence"/>
</dbReference>
<name>A0A9P5U0R0_9AGAR</name>
<organism evidence="1 2">
    <name type="scientific">Rhodocollybia butyracea</name>
    <dbReference type="NCBI Taxonomy" id="206335"/>
    <lineage>
        <taxon>Eukaryota</taxon>
        <taxon>Fungi</taxon>
        <taxon>Dikarya</taxon>
        <taxon>Basidiomycota</taxon>
        <taxon>Agaricomycotina</taxon>
        <taxon>Agaricomycetes</taxon>
        <taxon>Agaricomycetidae</taxon>
        <taxon>Agaricales</taxon>
        <taxon>Marasmiineae</taxon>
        <taxon>Omphalotaceae</taxon>
        <taxon>Rhodocollybia</taxon>
    </lineage>
</organism>